<dbReference type="Proteomes" id="UP000235145">
    <property type="component" value="Unassembled WGS sequence"/>
</dbReference>
<keyword evidence="2" id="KW-1185">Reference proteome</keyword>
<accession>A0A9R1UQT6</accession>
<evidence type="ECO:0000313" key="1">
    <source>
        <dbReference type="EMBL" id="KAJ0191609.1"/>
    </source>
</evidence>
<proteinExistence type="predicted"/>
<protein>
    <submittedName>
        <fullName evidence="1">Uncharacterized protein</fullName>
    </submittedName>
</protein>
<sequence>MGDQVSDVNNHIYQEQYLTNGIEDFDFPDYDTLYNGGFQIGESSNPNLGQPHVNMITFLLVAPCIDPDCFRRYQTKCYIII</sequence>
<comment type="caution">
    <text evidence="1">The sequence shown here is derived from an EMBL/GenBank/DDBJ whole genome shotgun (WGS) entry which is preliminary data.</text>
</comment>
<name>A0A9R1UQT6_LACSA</name>
<gene>
    <name evidence="1" type="ORF">LSAT_V11C800442940</name>
</gene>
<evidence type="ECO:0000313" key="2">
    <source>
        <dbReference type="Proteomes" id="UP000235145"/>
    </source>
</evidence>
<organism evidence="1 2">
    <name type="scientific">Lactuca sativa</name>
    <name type="common">Garden lettuce</name>
    <dbReference type="NCBI Taxonomy" id="4236"/>
    <lineage>
        <taxon>Eukaryota</taxon>
        <taxon>Viridiplantae</taxon>
        <taxon>Streptophyta</taxon>
        <taxon>Embryophyta</taxon>
        <taxon>Tracheophyta</taxon>
        <taxon>Spermatophyta</taxon>
        <taxon>Magnoliopsida</taxon>
        <taxon>eudicotyledons</taxon>
        <taxon>Gunneridae</taxon>
        <taxon>Pentapetalae</taxon>
        <taxon>asterids</taxon>
        <taxon>campanulids</taxon>
        <taxon>Asterales</taxon>
        <taxon>Asteraceae</taxon>
        <taxon>Cichorioideae</taxon>
        <taxon>Cichorieae</taxon>
        <taxon>Lactucinae</taxon>
        <taxon>Lactuca</taxon>
    </lineage>
</organism>
<dbReference type="AlphaFoldDB" id="A0A9R1UQT6"/>
<dbReference type="EMBL" id="NBSK02000008">
    <property type="protein sequence ID" value="KAJ0191609.1"/>
    <property type="molecule type" value="Genomic_DNA"/>
</dbReference>
<reference evidence="1 2" key="1">
    <citation type="journal article" date="2017" name="Nat. Commun.">
        <title>Genome assembly with in vitro proximity ligation data and whole-genome triplication in lettuce.</title>
        <authorList>
            <person name="Reyes-Chin-Wo S."/>
            <person name="Wang Z."/>
            <person name="Yang X."/>
            <person name="Kozik A."/>
            <person name="Arikit S."/>
            <person name="Song C."/>
            <person name="Xia L."/>
            <person name="Froenicke L."/>
            <person name="Lavelle D.O."/>
            <person name="Truco M.J."/>
            <person name="Xia R."/>
            <person name="Zhu S."/>
            <person name="Xu C."/>
            <person name="Xu H."/>
            <person name="Xu X."/>
            <person name="Cox K."/>
            <person name="Korf I."/>
            <person name="Meyers B.C."/>
            <person name="Michelmore R.W."/>
        </authorList>
    </citation>
    <scope>NUCLEOTIDE SEQUENCE [LARGE SCALE GENOMIC DNA]</scope>
    <source>
        <strain evidence="2">cv. Salinas</strain>
        <tissue evidence="1">Seedlings</tissue>
    </source>
</reference>